<proteinExistence type="predicted"/>
<reference evidence="2" key="1">
    <citation type="journal article" date="2019" name="Nat. Commun.">
        <title>The genome of broomcorn millet.</title>
        <authorList>
            <person name="Zou C."/>
            <person name="Miki D."/>
            <person name="Li D."/>
            <person name="Tang Q."/>
            <person name="Xiao L."/>
            <person name="Rajput S."/>
            <person name="Deng P."/>
            <person name="Jia W."/>
            <person name="Huang R."/>
            <person name="Zhang M."/>
            <person name="Sun Y."/>
            <person name="Hu J."/>
            <person name="Fu X."/>
            <person name="Schnable P.S."/>
            <person name="Li F."/>
            <person name="Zhang H."/>
            <person name="Feng B."/>
            <person name="Zhu X."/>
            <person name="Liu R."/>
            <person name="Schnable J.C."/>
            <person name="Zhu J.-K."/>
            <person name="Zhang H."/>
        </authorList>
    </citation>
    <scope>NUCLEOTIDE SEQUENCE [LARGE SCALE GENOMIC DNA]</scope>
</reference>
<dbReference type="STRING" id="4540.A0A3L6SMI4"/>
<organism evidence="1 2">
    <name type="scientific">Panicum miliaceum</name>
    <name type="common">Proso millet</name>
    <name type="synonym">Broomcorn millet</name>
    <dbReference type="NCBI Taxonomy" id="4540"/>
    <lineage>
        <taxon>Eukaryota</taxon>
        <taxon>Viridiplantae</taxon>
        <taxon>Streptophyta</taxon>
        <taxon>Embryophyta</taxon>
        <taxon>Tracheophyta</taxon>
        <taxon>Spermatophyta</taxon>
        <taxon>Magnoliopsida</taxon>
        <taxon>Liliopsida</taxon>
        <taxon>Poales</taxon>
        <taxon>Poaceae</taxon>
        <taxon>PACMAD clade</taxon>
        <taxon>Panicoideae</taxon>
        <taxon>Panicodae</taxon>
        <taxon>Paniceae</taxon>
        <taxon>Panicinae</taxon>
        <taxon>Panicum</taxon>
        <taxon>Panicum sect. Panicum</taxon>
    </lineage>
</organism>
<dbReference type="EMBL" id="PQIB02000004">
    <property type="protein sequence ID" value="RLN23852.1"/>
    <property type="molecule type" value="Genomic_DNA"/>
</dbReference>
<evidence type="ECO:0000313" key="1">
    <source>
        <dbReference type="EMBL" id="RLN23852.1"/>
    </source>
</evidence>
<name>A0A3L6SMI4_PANMI</name>
<evidence type="ECO:0000313" key="2">
    <source>
        <dbReference type="Proteomes" id="UP000275267"/>
    </source>
</evidence>
<gene>
    <name evidence="1" type="ORF">C2845_PM07G10520</name>
</gene>
<keyword evidence="2" id="KW-1185">Reference proteome</keyword>
<accession>A0A3L6SMI4</accession>
<dbReference type="OrthoDB" id="1924787at2759"/>
<protein>
    <submittedName>
        <fullName evidence="1">Uncharacterized protein</fullName>
    </submittedName>
</protein>
<sequence length="170" mass="19219">MATHAPNAIGFPALLNEMLKRTHCTFRPEYAVYARGYEVCMVDYMATLHLEATMVVDRKPMTFKLGGSYRIDPTHLAMEFMGTVTTALTGLESYKQKAANAATDYGFHMAITKIPSGMTRLQREMEVTGSILLSFSWHNKRVPGLMFMQFLQETGKISVTDYVRVTSTEW</sequence>
<comment type="caution">
    <text evidence="1">The sequence shown here is derived from an EMBL/GenBank/DDBJ whole genome shotgun (WGS) entry which is preliminary data.</text>
</comment>
<dbReference type="Proteomes" id="UP000275267">
    <property type="component" value="Unassembled WGS sequence"/>
</dbReference>
<dbReference type="AlphaFoldDB" id="A0A3L6SMI4"/>